<evidence type="ECO:0000313" key="9">
    <source>
        <dbReference type="EnsemblPlants" id="AUR62008334-RA:cds"/>
    </source>
</evidence>
<dbReference type="EnsemblPlants" id="AUR62008334-RA">
    <property type="protein sequence ID" value="AUR62008334-RA:cds"/>
    <property type="gene ID" value="AUR62008334"/>
</dbReference>
<keyword evidence="3" id="KW-0378">Hydrolase</keyword>
<comment type="catalytic activity">
    <reaction evidence="5">
        <text>ATP + H2O = ADP + phosphate + H(+)</text>
        <dbReference type="Rhea" id="RHEA:13065"/>
        <dbReference type="ChEBI" id="CHEBI:15377"/>
        <dbReference type="ChEBI" id="CHEBI:15378"/>
        <dbReference type="ChEBI" id="CHEBI:30616"/>
        <dbReference type="ChEBI" id="CHEBI:43474"/>
        <dbReference type="ChEBI" id="CHEBI:456216"/>
    </reaction>
</comment>
<dbReference type="SUPFAM" id="SSF52540">
    <property type="entry name" value="P-loop containing nucleoside triphosphate hydrolases"/>
    <property type="match status" value="1"/>
</dbReference>
<proteinExistence type="inferred from homology"/>
<dbReference type="InterPro" id="IPR050747">
    <property type="entry name" value="Mitochondrial_chaperone_BCS1"/>
</dbReference>
<dbReference type="Proteomes" id="UP000596660">
    <property type="component" value="Unplaced"/>
</dbReference>
<dbReference type="InterPro" id="IPR058017">
    <property type="entry name" value="At3g28540-like_C"/>
</dbReference>
<feature type="domain" description="AAA+ ATPase" evidence="8">
    <location>
        <begin position="169"/>
        <end position="317"/>
    </location>
</feature>
<dbReference type="Gene3D" id="6.10.280.40">
    <property type="match status" value="1"/>
</dbReference>
<comment type="similarity">
    <text evidence="2">Belongs to the AAA ATPase family. BCS1 subfamily.</text>
</comment>
<keyword evidence="4" id="KW-0460">Magnesium</keyword>
<dbReference type="InterPro" id="IPR027417">
    <property type="entry name" value="P-loop_NTPase"/>
</dbReference>
<dbReference type="Pfam" id="PF00004">
    <property type="entry name" value="AAA"/>
    <property type="match status" value="1"/>
</dbReference>
<dbReference type="OMA" id="YTRIRFI"/>
<keyword evidence="10" id="KW-1185">Reference proteome</keyword>
<organism evidence="9 10">
    <name type="scientific">Chenopodium quinoa</name>
    <name type="common">Quinoa</name>
    <dbReference type="NCBI Taxonomy" id="63459"/>
    <lineage>
        <taxon>Eukaryota</taxon>
        <taxon>Viridiplantae</taxon>
        <taxon>Streptophyta</taxon>
        <taxon>Embryophyta</taxon>
        <taxon>Tracheophyta</taxon>
        <taxon>Spermatophyta</taxon>
        <taxon>Magnoliopsida</taxon>
        <taxon>eudicotyledons</taxon>
        <taxon>Gunneridae</taxon>
        <taxon>Pentapetalae</taxon>
        <taxon>Caryophyllales</taxon>
        <taxon>Chenopodiaceae</taxon>
        <taxon>Chenopodioideae</taxon>
        <taxon>Atripliceae</taxon>
        <taxon>Chenopodium</taxon>
    </lineage>
</organism>
<evidence type="ECO:0000256" key="2">
    <source>
        <dbReference type="ARBA" id="ARBA00007448"/>
    </source>
</evidence>
<evidence type="ECO:0000313" key="10">
    <source>
        <dbReference type="Proteomes" id="UP000596660"/>
    </source>
</evidence>
<sequence>MTRYARQLFDILSPYIHLYIDEFSNRVNLYKNDDFTSIQAYLAENGSENAKRLCLPYLFGEKRILCMDVDEEMTDTFDGITVWWKFRSRKSTSKSNKGKFYELSFHKKHRELITGKYLDYVIKEGKNVREKNRTRKLYLNKVGQSNNPESIWNAFRDSEAFYSRIGKAWKRGYLLYGPPGTGKSTMIAAMANLLEYDVYDLELTAAKDNSQLRKLLINTTSRSIIAIEDIDCSVDLTGKREESAKTGGGKNAGSSSQGRSRGCSVTLSGLLNFVDGIWSSLGGERIIVFTTNSVAKLDPALIRAGRMDKHIELSYCGFEGFKVLAKNYLLIEEHIKFDAIKGLLEVTKITPADVGESLLPKFPDDGVDTCLENLIRALEKAKVDQDAKKAALEKRRMEKKAKEEAEAAAAAQPQEVKETTNTKIELS</sequence>
<reference evidence="9" key="1">
    <citation type="journal article" date="2017" name="Nature">
        <title>The genome of Chenopodium quinoa.</title>
        <authorList>
            <person name="Jarvis D.E."/>
            <person name="Ho Y.S."/>
            <person name="Lightfoot D.J."/>
            <person name="Schmoeckel S.M."/>
            <person name="Li B."/>
            <person name="Borm T.J.A."/>
            <person name="Ohyanagi H."/>
            <person name="Mineta K."/>
            <person name="Michell C.T."/>
            <person name="Saber N."/>
            <person name="Kharbatia N.M."/>
            <person name="Rupper R.R."/>
            <person name="Sharp A.R."/>
            <person name="Dally N."/>
            <person name="Boughton B.A."/>
            <person name="Woo Y.H."/>
            <person name="Gao G."/>
            <person name="Schijlen E.G.W.M."/>
            <person name="Guo X."/>
            <person name="Momin A.A."/>
            <person name="Negrao S."/>
            <person name="Al-Babili S."/>
            <person name="Gehring C."/>
            <person name="Roessner U."/>
            <person name="Jung C."/>
            <person name="Murphy K."/>
            <person name="Arold S.T."/>
            <person name="Gojobori T."/>
            <person name="van der Linden C.G."/>
            <person name="van Loo E.N."/>
            <person name="Jellen E.N."/>
            <person name="Maughan P.J."/>
            <person name="Tester M."/>
        </authorList>
    </citation>
    <scope>NUCLEOTIDE SEQUENCE [LARGE SCALE GENOMIC DNA]</scope>
    <source>
        <strain evidence="9">cv. PI 614886</strain>
    </source>
</reference>
<evidence type="ECO:0000256" key="6">
    <source>
        <dbReference type="RuleBase" id="RU003651"/>
    </source>
</evidence>
<feature type="region of interest" description="Disordered" evidence="7">
    <location>
        <begin position="241"/>
        <end position="261"/>
    </location>
</feature>
<evidence type="ECO:0000256" key="4">
    <source>
        <dbReference type="ARBA" id="ARBA00022842"/>
    </source>
</evidence>
<dbReference type="Pfam" id="PF14363">
    <property type="entry name" value="AAA_assoc"/>
    <property type="match status" value="1"/>
</dbReference>
<dbReference type="AlphaFoldDB" id="A0A803L8Z5"/>
<dbReference type="Gene3D" id="3.40.50.300">
    <property type="entry name" value="P-loop containing nucleotide triphosphate hydrolases"/>
    <property type="match status" value="1"/>
</dbReference>
<dbReference type="PANTHER" id="PTHR23070">
    <property type="entry name" value="BCS1 AAA-TYPE ATPASE"/>
    <property type="match status" value="1"/>
</dbReference>
<dbReference type="InterPro" id="IPR025753">
    <property type="entry name" value="AAA_N_dom"/>
</dbReference>
<evidence type="ECO:0000256" key="3">
    <source>
        <dbReference type="ARBA" id="ARBA00022801"/>
    </source>
</evidence>
<dbReference type="Gramene" id="AUR62008334-RA">
    <property type="protein sequence ID" value="AUR62008334-RA:cds"/>
    <property type="gene ID" value="AUR62008334"/>
</dbReference>
<feature type="compositionally biased region" description="Basic and acidic residues" evidence="7">
    <location>
        <begin position="394"/>
        <end position="405"/>
    </location>
</feature>
<evidence type="ECO:0000259" key="8">
    <source>
        <dbReference type="SMART" id="SM00382"/>
    </source>
</evidence>
<evidence type="ECO:0000256" key="1">
    <source>
        <dbReference type="ARBA" id="ARBA00001946"/>
    </source>
</evidence>
<dbReference type="GO" id="GO:0006950">
    <property type="term" value="P:response to stress"/>
    <property type="evidence" value="ECO:0007669"/>
    <property type="project" value="UniProtKB-ARBA"/>
</dbReference>
<dbReference type="SMART" id="SM00382">
    <property type="entry name" value="AAA"/>
    <property type="match status" value="1"/>
</dbReference>
<dbReference type="InterPro" id="IPR003959">
    <property type="entry name" value="ATPase_AAA_core"/>
</dbReference>
<name>A0A803L8Z5_CHEQI</name>
<dbReference type="GO" id="GO:0005524">
    <property type="term" value="F:ATP binding"/>
    <property type="evidence" value="ECO:0007669"/>
    <property type="project" value="UniProtKB-KW"/>
</dbReference>
<protein>
    <recommendedName>
        <fullName evidence="8">AAA+ ATPase domain-containing protein</fullName>
    </recommendedName>
</protein>
<dbReference type="InterPro" id="IPR003960">
    <property type="entry name" value="ATPase_AAA_CS"/>
</dbReference>
<dbReference type="PROSITE" id="PS00674">
    <property type="entry name" value="AAA"/>
    <property type="match status" value="1"/>
</dbReference>
<evidence type="ECO:0000256" key="5">
    <source>
        <dbReference type="ARBA" id="ARBA00049360"/>
    </source>
</evidence>
<accession>A0A803L8Z5</accession>
<evidence type="ECO:0000256" key="7">
    <source>
        <dbReference type="SAM" id="MobiDB-lite"/>
    </source>
</evidence>
<keyword evidence="6" id="KW-0067">ATP-binding</keyword>
<dbReference type="Pfam" id="PF25568">
    <property type="entry name" value="AAA_lid_At3g28540"/>
    <property type="match status" value="1"/>
</dbReference>
<dbReference type="GO" id="GO:0016887">
    <property type="term" value="F:ATP hydrolysis activity"/>
    <property type="evidence" value="ECO:0007669"/>
    <property type="project" value="InterPro"/>
</dbReference>
<feature type="region of interest" description="Disordered" evidence="7">
    <location>
        <begin position="394"/>
        <end position="427"/>
    </location>
</feature>
<dbReference type="InterPro" id="IPR003593">
    <property type="entry name" value="AAA+_ATPase"/>
</dbReference>
<comment type="cofactor">
    <cofactor evidence="1">
        <name>Mg(2+)</name>
        <dbReference type="ChEBI" id="CHEBI:18420"/>
    </cofactor>
</comment>
<feature type="compositionally biased region" description="Basic and acidic residues" evidence="7">
    <location>
        <begin position="415"/>
        <end position="427"/>
    </location>
</feature>
<keyword evidence="6" id="KW-0547">Nucleotide-binding</keyword>
<reference evidence="9" key="2">
    <citation type="submission" date="2021-03" db="UniProtKB">
        <authorList>
            <consortium name="EnsemblPlants"/>
        </authorList>
    </citation>
    <scope>IDENTIFICATION</scope>
</reference>